<keyword evidence="1" id="KW-0808">Transferase</keyword>
<dbReference type="RefSeq" id="WP_126126543.1">
    <property type="nucleotide sequence ID" value="NZ_CP034464.1"/>
</dbReference>
<dbReference type="Proteomes" id="UP000275663">
    <property type="component" value="Chromosome"/>
</dbReference>
<sequence length="261" mass="29062">MNDPSDSIDLAEAFQRLFEIAPALDAASLAAVYGVRHEVYCRDLGWEPLRENGQESDDYDRHSLHCLLTKRDTGEAIGCIRVILTRANDPDYPLPMEDSCREVIDRAIADPTRMPRNTICEVSRLAVINTYRQRKGETAAPVSITDDDFAPRGGVQRFPYIPVSLYLSSIAIGNLFGMDNLLVLTEPRLASHFSRIGFHIHQIGGSIEHRGTRAPSLLSASKTVPGLRPAMQSLYRLIEAKLETAFRQHPSALLQLPPKNT</sequence>
<dbReference type="GO" id="GO:0016746">
    <property type="term" value="F:acyltransferase activity"/>
    <property type="evidence" value="ECO:0007669"/>
    <property type="project" value="UniProtKB-KW"/>
</dbReference>
<keyword evidence="1" id="KW-0012">Acyltransferase</keyword>
<accession>A0A3Q9BNU3</accession>
<evidence type="ECO:0000313" key="2">
    <source>
        <dbReference type="Proteomes" id="UP000275663"/>
    </source>
</evidence>
<dbReference type="NCBIfam" id="TIGR03694">
    <property type="entry name" value="exosort_acyl"/>
    <property type="match status" value="1"/>
</dbReference>
<evidence type="ECO:0000313" key="1">
    <source>
        <dbReference type="EMBL" id="AZP11144.1"/>
    </source>
</evidence>
<dbReference type="SUPFAM" id="SSF55729">
    <property type="entry name" value="Acyl-CoA N-acyltransferases (Nat)"/>
    <property type="match status" value="1"/>
</dbReference>
<keyword evidence="2" id="KW-1185">Reference proteome</keyword>
<proteinExistence type="predicted"/>
<organism evidence="1 2">
    <name type="scientific">Undibacterium parvum</name>
    <dbReference type="NCBI Taxonomy" id="401471"/>
    <lineage>
        <taxon>Bacteria</taxon>
        <taxon>Pseudomonadati</taxon>
        <taxon>Pseudomonadota</taxon>
        <taxon>Betaproteobacteria</taxon>
        <taxon>Burkholderiales</taxon>
        <taxon>Oxalobacteraceae</taxon>
        <taxon>Undibacterium</taxon>
    </lineage>
</organism>
<dbReference type="AlphaFoldDB" id="A0A3Q9BNU3"/>
<reference evidence="1 2" key="1">
    <citation type="journal article" date="2011" name="Int. J. Syst. Evol. Microbiol.">
        <title>Description of Undibacterium oligocarboniphilum sp. nov., isolated from purified water, and Undibacterium pigrum strain CCUG 49012 as the type strain of Undibacterium parvum sp. nov., and emended descriptions of the genus Undibacterium and the species Undibacterium pigrum.</title>
        <authorList>
            <person name="Eder W."/>
            <person name="Wanner G."/>
            <person name="Ludwig W."/>
            <person name="Busse H.J."/>
            <person name="Ziemke-Kageler F."/>
            <person name="Lang E."/>
        </authorList>
    </citation>
    <scope>NUCLEOTIDE SEQUENCE [LARGE SCALE GENOMIC DNA]</scope>
    <source>
        <strain evidence="1 2">DSM 23061</strain>
    </source>
</reference>
<dbReference type="EMBL" id="CP034464">
    <property type="protein sequence ID" value="AZP11144.1"/>
    <property type="molecule type" value="Genomic_DNA"/>
</dbReference>
<dbReference type="Gene3D" id="3.40.630.30">
    <property type="match status" value="1"/>
</dbReference>
<dbReference type="Pfam" id="PF13444">
    <property type="entry name" value="Acetyltransf_5"/>
    <property type="match status" value="1"/>
</dbReference>
<name>A0A3Q9BNU3_9BURK</name>
<dbReference type="OrthoDB" id="6023281at2"/>
<dbReference type="KEGG" id="upv:EJN92_03445"/>
<dbReference type="InterPro" id="IPR016181">
    <property type="entry name" value="Acyl_CoA_acyltransferase"/>
</dbReference>
<protein>
    <submittedName>
        <fullName evidence="1">PEP-CTERM/exosortase system-associated acyltransferase</fullName>
    </submittedName>
</protein>
<gene>
    <name evidence="1" type="ORF">EJN92_03445</name>
</gene>
<dbReference type="InterPro" id="IPR022484">
    <property type="entry name" value="PEP-CTERM/exosrtase_acylTfrase"/>
</dbReference>